<accession>A0A8H5KTD7</accession>
<dbReference type="OrthoDB" id="194358at2759"/>
<dbReference type="InterPro" id="IPR035994">
    <property type="entry name" value="Nucleoside_phosphorylase_sf"/>
</dbReference>
<organism evidence="2 3">
    <name type="scientific">Fusarium pseudocircinatum</name>
    <dbReference type="NCBI Taxonomy" id="56676"/>
    <lineage>
        <taxon>Eukaryota</taxon>
        <taxon>Fungi</taxon>
        <taxon>Dikarya</taxon>
        <taxon>Ascomycota</taxon>
        <taxon>Pezizomycotina</taxon>
        <taxon>Sordariomycetes</taxon>
        <taxon>Hypocreomycetidae</taxon>
        <taxon>Hypocreales</taxon>
        <taxon>Nectriaceae</taxon>
        <taxon>Fusarium</taxon>
        <taxon>Fusarium fujikuroi species complex</taxon>
    </lineage>
</organism>
<dbReference type="Gene3D" id="3.40.50.1580">
    <property type="entry name" value="Nucleoside phosphorylase domain"/>
    <property type="match status" value="1"/>
</dbReference>
<dbReference type="EMBL" id="JAAOAS010000362">
    <property type="protein sequence ID" value="KAF5578246.1"/>
    <property type="molecule type" value="Genomic_DNA"/>
</dbReference>
<dbReference type="Pfam" id="PF06985">
    <property type="entry name" value="HET"/>
    <property type="match status" value="1"/>
</dbReference>
<proteinExistence type="predicted"/>
<keyword evidence="3" id="KW-1185">Reference proteome</keyword>
<dbReference type="GO" id="GO:0003824">
    <property type="term" value="F:catalytic activity"/>
    <property type="evidence" value="ECO:0007669"/>
    <property type="project" value="InterPro"/>
</dbReference>
<dbReference type="PANTHER" id="PTHR24148">
    <property type="entry name" value="ANKYRIN REPEAT DOMAIN-CONTAINING PROTEIN 39 HOMOLOG-RELATED"/>
    <property type="match status" value="1"/>
</dbReference>
<dbReference type="GO" id="GO:0009116">
    <property type="term" value="P:nucleoside metabolic process"/>
    <property type="evidence" value="ECO:0007669"/>
    <property type="project" value="InterPro"/>
</dbReference>
<evidence type="ECO:0000259" key="1">
    <source>
        <dbReference type="Pfam" id="PF06985"/>
    </source>
</evidence>
<protein>
    <submittedName>
        <fullName evidence="2">Heterokaryon incompatibility protein</fullName>
    </submittedName>
</protein>
<dbReference type="PANTHER" id="PTHR24148:SF78">
    <property type="entry name" value="HETEROKARYON INCOMPATIBILITY DOMAIN-CONTAINING PROTEIN"/>
    <property type="match status" value="1"/>
</dbReference>
<name>A0A8H5KTD7_9HYPO</name>
<feature type="domain" description="Heterokaryon incompatibility" evidence="1">
    <location>
        <begin position="328"/>
        <end position="484"/>
    </location>
</feature>
<reference evidence="2 3" key="1">
    <citation type="submission" date="2020-05" db="EMBL/GenBank/DDBJ databases">
        <title>Identification and distribution of gene clusters putatively required for synthesis of sphingolipid metabolism inhibitors in phylogenetically diverse species of the filamentous fungus Fusarium.</title>
        <authorList>
            <person name="Kim H.-S."/>
            <person name="Busman M."/>
            <person name="Brown D.W."/>
            <person name="Divon H."/>
            <person name="Uhlig S."/>
            <person name="Proctor R.H."/>
        </authorList>
    </citation>
    <scope>NUCLEOTIDE SEQUENCE [LARGE SCALE GENOMIC DNA]</scope>
    <source>
        <strain evidence="2 3">NRRL 36939</strain>
    </source>
</reference>
<evidence type="ECO:0000313" key="2">
    <source>
        <dbReference type="EMBL" id="KAF5578246.1"/>
    </source>
</evidence>
<gene>
    <name evidence="2" type="ORF">FPCIR_11648</name>
</gene>
<dbReference type="InterPro" id="IPR052895">
    <property type="entry name" value="HetReg/Transcr_Mod"/>
</dbReference>
<dbReference type="AlphaFoldDB" id="A0A8H5KTD7"/>
<evidence type="ECO:0000313" key="3">
    <source>
        <dbReference type="Proteomes" id="UP000546213"/>
    </source>
</evidence>
<dbReference type="InterPro" id="IPR010730">
    <property type="entry name" value="HET"/>
</dbReference>
<comment type="caution">
    <text evidence="2">The sequence shown here is derived from an EMBL/GenBank/DDBJ whole genome shotgun (WGS) entry which is preliminary data.</text>
</comment>
<sequence length="1074" mass="121658">MDRSNLNNYHIAIVAPSPEDYETARALLDETDPEHQLTNSGAACSLGKVGPHNVALVGKAKDMTNVSVFVKDTVDDLLEAFPSIRAGFLIGVDATAPKEGLAKPGDIVVAFPHGFQPGQVQFDAKETIGSKRISTTFELSHQPSCVQSAVNGLRSPMGHQQWQRYLAAELSRTEFSCRDSTEHPFHPSRVFGGKIASSRYLSNHVLTDQIGSSNKILCFERAAADLQPRLPFLTICGIVSSTTDSSTTSDTAIRHTRVAAVLYAIFVARRISTLELELQENFTDLFQYESFDLERPGFRLIRLARGFKSQLQCHLFQAYLDEEDLIPYEALSYVWGSQDTPNEVEVNGKTLAITASLHDALWHLRQIDEDRILWVDALCIDQSNIKERGHQVNHMGEIYRKADNVVFWLGYLNGDAAWLKPAIDRFKKQLPPQAFRQWSREDSRWRDEWVRAQDSTEQHSERLCNGLQIFMENPWFSRVWILQEVANAKRAIVECNLGSIPTKVFALLPHAMNVQVSEQCQAILDIMPSPLKGSYWWNQHRNLCNLMWKFRGCQATDPRDKVYALLGMASDKEDSGIRADYAKEEGVVVQELYAYILGEQGPAYALPGSDIQGFQRELPDLSKKKLQRELEGTSRTDLLEQCLRRQGLINQINDEHLFHVMKHGSSFINLFLDKTEYPFRITSDVGLHCLQSFPDEFEIFLQRPDFVIQPMPDFIAHAMGHWPQIVERFIASATDPELLRHDAIVKAIQRGLSTCRAFFDNCESPVKISQEMVKKAMFCHRDVLQFILKEAQHPILIFENLSLEATVKGCHILDECGNPVVITKDLITEAIVAGSDLLQLYLVTMETPVELDEDLFIKAINNGLNTLKCILRSCINPFNITKRVYVQAVKAGIPTLSCLFPGSPFEFKITETRVISAIEILNGIVNSSLIQTSLVESLLKKRRSFIGKMDISGLNRGRIKEQRKRHEFVAKTILMQRKEKLQATDKIRLMAKTGKVRGMIKKQKAEKDVPEDMAIKAIEDGPEAFAALFNKRGTNFRVTERVREAAIGHIYAFETLRAKRQSEVFPDSDLNFVW</sequence>
<dbReference type="Proteomes" id="UP000546213">
    <property type="component" value="Unassembled WGS sequence"/>
</dbReference>